<feature type="region of interest" description="Actin-binding" evidence="9">
    <location>
        <begin position="569"/>
        <end position="591"/>
    </location>
</feature>
<keyword evidence="3 9" id="KW-0067">ATP-binding</keyword>
<dbReference type="Pfam" id="PF00063">
    <property type="entry name" value="Myosin_head"/>
    <property type="match status" value="1"/>
</dbReference>
<keyword evidence="5 9" id="KW-0518">Myosin</keyword>
<dbReference type="KEGG" id="slb:AWJ20_2489"/>
<evidence type="ECO:0000313" key="13">
    <source>
        <dbReference type="Proteomes" id="UP000189580"/>
    </source>
</evidence>
<keyword evidence="4 10" id="KW-0175">Coiled coil</keyword>
<dbReference type="Gene3D" id="4.10.270.10">
    <property type="entry name" value="Myosin, subunit A"/>
    <property type="match status" value="1"/>
</dbReference>
<dbReference type="PANTHER" id="PTHR13140">
    <property type="entry name" value="MYOSIN"/>
    <property type="match status" value="1"/>
</dbReference>
<accession>A0A167F600</accession>
<dbReference type="PRINTS" id="PR00193">
    <property type="entry name" value="MYOSINHEAVY"/>
</dbReference>
<dbReference type="GeneID" id="30034405"/>
<dbReference type="GO" id="GO:0016459">
    <property type="term" value="C:myosin complex"/>
    <property type="evidence" value="ECO:0007669"/>
    <property type="project" value="UniProtKB-KW"/>
</dbReference>
<name>A0A167F600_9ASCO</name>
<evidence type="ECO:0000256" key="10">
    <source>
        <dbReference type="SAM" id="Coils"/>
    </source>
</evidence>
<dbReference type="GO" id="GO:1902404">
    <property type="term" value="P:mitotic actomyosin contractile ring contraction"/>
    <property type="evidence" value="ECO:0007669"/>
    <property type="project" value="UniProtKB-ARBA"/>
</dbReference>
<dbReference type="Proteomes" id="UP000189580">
    <property type="component" value="Chromosome b"/>
</dbReference>
<dbReference type="Gene3D" id="1.20.58.530">
    <property type="match status" value="1"/>
</dbReference>
<dbReference type="PROSITE" id="PS51456">
    <property type="entry name" value="MYOSIN_MOTOR"/>
    <property type="match status" value="1"/>
</dbReference>
<dbReference type="RefSeq" id="XP_018737353.1">
    <property type="nucleotide sequence ID" value="XM_018879435.1"/>
</dbReference>
<evidence type="ECO:0000259" key="11">
    <source>
        <dbReference type="PROSITE" id="PS51456"/>
    </source>
</evidence>
<dbReference type="InterPro" id="IPR027417">
    <property type="entry name" value="P-loop_NTPase"/>
</dbReference>
<keyword evidence="13" id="KW-1185">Reference proteome</keyword>
<dbReference type="Gene3D" id="1.10.10.820">
    <property type="match status" value="1"/>
</dbReference>
<dbReference type="PANTHER" id="PTHR13140:SF857">
    <property type="entry name" value="MYOSIN-11"/>
    <property type="match status" value="1"/>
</dbReference>
<evidence type="ECO:0000256" key="6">
    <source>
        <dbReference type="ARBA" id="ARBA00023175"/>
    </source>
</evidence>
<dbReference type="GO" id="GO:0005524">
    <property type="term" value="F:ATP binding"/>
    <property type="evidence" value="ECO:0007669"/>
    <property type="project" value="UniProtKB-UniRule"/>
</dbReference>
<dbReference type="GO" id="GO:0120104">
    <property type="term" value="C:mitotic actomyosin contractile ring, proximal layer"/>
    <property type="evidence" value="ECO:0007669"/>
    <property type="project" value="UniProtKB-ARBA"/>
</dbReference>
<dbReference type="GO" id="GO:0000146">
    <property type="term" value="F:microfilament motor activity"/>
    <property type="evidence" value="ECO:0007669"/>
    <property type="project" value="TreeGrafter"/>
</dbReference>
<dbReference type="FunFam" id="1.20.58.530:FF:000001">
    <property type="entry name" value="Myosin heavy chain"/>
    <property type="match status" value="1"/>
</dbReference>
<dbReference type="PROSITE" id="PS50096">
    <property type="entry name" value="IQ"/>
    <property type="match status" value="1"/>
</dbReference>
<dbReference type="InterPro" id="IPR001609">
    <property type="entry name" value="Myosin_head_motor_dom-like"/>
</dbReference>
<keyword evidence="2 9" id="KW-0547">Nucleotide-binding</keyword>
<evidence type="ECO:0000256" key="9">
    <source>
        <dbReference type="PROSITE-ProRule" id="PRU00782"/>
    </source>
</evidence>
<dbReference type="CDD" id="cd01377">
    <property type="entry name" value="MYSc_class_II"/>
    <property type="match status" value="1"/>
</dbReference>
<keyword evidence="6 9" id="KW-0505">Motor protein</keyword>
<evidence type="ECO:0000256" key="3">
    <source>
        <dbReference type="ARBA" id="ARBA00022840"/>
    </source>
</evidence>
<keyword evidence="7 9" id="KW-0009">Actin-binding</keyword>
<dbReference type="GO" id="GO:0016020">
    <property type="term" value="C:membrane"/>
    <property type="evidence" value="ECO:0007669"/>
    <property type="project" value="TreeGrafter"/>
</dbReference>
<dbReference type="OrthoDB" id="6108017at2759"/>
<evidence type="ECO:0000256" key="1">
    <source>
        <dbReference type="ARBA" id="ARBA00008314"/>
    </source>
</evidence>
<dbReference type="FunFam" id="1.10.10.820:FF:000001">
    <property type="entry name" value="Myosin heavy chain"/>
    <property type="match status" value="1"/>
</dbReference>
<proteinExistence type="inferred from homology"/>
<evidence type="ECO:0000256" key="8">
    <source>
        <dbReference type="ARBA" id="ARBA00064372"/>
    </source>
</evidence>
<dbReference type="SUPFAM" id="SSF52540">
    <property type="entry name" value="P-loop containing nucleoside triphosphate hydrolases"/>
    <property type="match status" value="1"/>
</dbReference>
<comment type="similarity">
    <text evidence="1 9">Belongs to the TRAFAC class myosin-kinesin ATPase superfamily. Myosin family.</text>
</comment>
<sequence>MAELTFLNEASVVHNLATRYSIDNIYTYSGLFLVAVNPYKNLPIYGLDTINAYKNKHRDEVAPHIYSITDQAFRNMLETYESQSILVTGESGAGKTENTKKVIQYLAAIASESNKTSQRNRPNGKGATFEQQILQANPILEAFGNAQTVRNNNSSRFGKFIRIEFNKSGQIAGASIYWYLLEKSRVIYQNSKERNYHIFYQLVRGASKDLREALILEPDVMSYSYLKNANKSIEGVDDKEEFKNLLASFKIMGLSSQEVNDILRIISAILHIGNIQLGSESTDQGRVLNIPQLERVAHLLGIHSDQFMKSLLKPRVKAGREWVTQSRSAEQVRHSLDSLAKSLYERIFSSIVNRINQTLERSSDNTSFIGVLDIAGFEIFQTNSFEQLCINYTNEKLQQFFNHHMFVLEQEEYTRENIEWKFIDFGHDLQPTIDLIEKSNPMGVFSCLDEECVMPRATDQSFTEKLNNLWSNKSTKFKPTRLNQGFLLTHYAAEVEYSTDGWLEKNKDPMNENVVALLVESSETLVRHLFSDEAESIGKEEVDLGRSQHRNRVKKGIFRTVAQRHKEQLAYLMAQLNATHPHFVRCIVPNDQKAPKQFDNMLVLDQLRCNGVLEGIRIARTGYPNRLFFSEFRLRYEVLVSNMPKGYIEGQKASELILKNLGLDENLYKVGLTKVFFKSGVLAELEERREAMVRDIITRFQSTARGHLQRIKVRKQLFKSQATQIIKKNLQIYLQLKDDPWWKLYIKTRPMLMASRDAGQTKARDEAIKKLETAMKSIQEEKALLEDKHIEAEQQVEKLNKELEGVKLLVLDKDEILKRSQEQEAALEEQLNTSLEDLDRLELQIEELLEAKKKVTSQADLWRKELENGAVLIGMLEKEKVDLKERIAQLEQELELIKSQQVKESSASEQL</sequence>
<protein>
    <submittedName>
        <fullName evidence="12">Myosin 1</fullName>
    </submittedName>
</protein>
<dbReference type="GO" id="GO:0007015">
    <property type="term" value="P:actin filament organization"/>
    <property type="evidence" value="ECO:0007669"/>
    <property type="project" value="TreeGrafter"/>
</dbReference>
<dbReference type="EMBL" id="CP014503">
    <property type="protein sequence ID" value="ANB14876.1"/>
    <property type="molecule type" value="Genomic_DNA"/>
</dbReference>
<dbReference type="AlphaFoldDB" id="A0A167F600"/>
<dbReference type="Gene3D" id="1.20.120.720">
    <property type="entry name" value="Myosin VI head, motor domain, U50 subdomain"/>
    <property type="match status" value="1"/>
</dbReference>
<dbReference type="InterPro" id="IPR036961">
    <property type="entry name" value="Kinesin_motor_dom_sf"/>
</dbReference>
<dbReference type="SMART" id="SM00242">
    <property type="entry name" value="MYSc"/>
    <property type="match status" value="1"/>
</dbReference>
<evidence type="ECO:0000256" key="7">
    <source>
        <dbReference type="ARBA" id="ARBA00023203"/>
    </source>
</evidence>
<evidence type="ECO:0000313" key="12">
    <source>
        <dbReference type="EMBL" id="ANB14876.1"/>
    </source>
</evidence>
<feature type="binding site" evidence="9">
    <location>
        <begin position="89"/>
        <end position="96"/>
    </location>
    <ligand>
        <name>ATP</name>
        <dbReference type="ChEBI" id="CHEBI:30616"/>
    </ligand>
</feature>
<evidence type="ECO:0000256" key="2">
    <source>
        <dbReference type="ARBA" id="ARBA00022741"/>
    </source>
</evidence>
<comment type="subunit">
    <text evidence="8">Binds to cdc4 and rlc1.</text>
</comment>
<feature type="domain" description="Myosin motor" evidence="11">
    <location>
        <begin position="1"/>
        <end position="690"/>
    </location>
</feature>
<dbReference type="GO" id="GO:0051015">
    <property type="term" value="F:actin filament binding"/>
    <property type="evidence" value="ECO:0007669"/>
    <property type="project" value="TreeGrafter"/>
</dbReference>
<dbReference type="GO" id="GO:1903475">
    <property type="term" value="P:mitotic actomyosin contractile ring assembly"/>
    <property type="evidence" value="ECO:0007669"/>
    <property type="project" value="UniProtKB-ARBA"/>
</dbReference>
<organism evidence="12 13">
    <name type="scientific">Sugiyamaella lignohabitans</name>
    <dbReference type="NCBI Taxonomy" id="796027"/>
    <lineage>
        <taxon>Eukaryota</taxon>
        <taxon>Fungi</taxon>
        <taxon>Dikarya</taxon>
        <taxon>Ascomycota</taxon>
        <taxon>Saccharomycotina</taxon>
        <taxon>Dipodascomycetes</taxon>
        <taxon>Dipodascales</taxon>
        <taxon>Trichomonascaceae</taxon>
        <taxon>Sugiyamaella</taxon>
    </lineage>
</organism>
<gene>
    <name evidence="12" type="primary">MYO1</name>
    <name evidence="12" type="ORF">AWJ20_2489</name>
</gene>
<reference evidence="12 13" key="1">
    <citation type="submission" date="2016-02" db="EMBL/GenBank/DDBJ databases">
        <title>Complete genome sequence and transcriptome regulation of the pentose utilising yeast Sugiyamaella lignohabitans.</title>
        <authorList>
            <person name="Bellasio M."/>
            <person name="Peymann A."/>
            <person name="Valli M."/>
            <person name="Sipitzky M."/>
            <person name="Graf A."/>
            <person name="Sauer M."/>
            <person name="Marx H."/>
            <person name="Mattanovich D."/>
        </authorList>
    </citation>
    <scope>NUCLEOTIDE SEQUENCE [LARGE SCALE GENOMIC DNA]</scope>
    <source>
        <strain evidence="12 13">CBS 10342</strain>
    </source>
</reference>
<evidence type="ECO:0000256" key="4">
    <source>
        <dbReference type="ARBA" id="ARBA00023054"/>
    </source>
</evidence>
<feature type="coiled-coil region" evidence="10">
    <location>
        <begin position="764"/>
        <end position="900"/>
    </location>
</feature>
<evidence type="ECO:0000256" key="5">
    <source>
        <dbReference type="ARBA" id="ARBA00023123"/>
    </source>
</evidence>
<dbReference type="Gene3D" id="3.30.70.1590">
    <property type="match status" value="1"/>
</dbReference>
<dbReference type="Gene3D" id="3.40.850.10">
    <property type="entry name" value="Kinesin motor domain"/>
    <property type="match status" value="1"/>
</dbReference>